<dbReference type="AlphaFoldDB" id="A0A2T5G033"/>
<reference evidence="7 8" key="1">
    <citation type="submission" date="2017-09" db="EMBL/GenBank/DDBJ databases">
        <title>Sphingomonas panjinensis sp.nov., isolated from oil-contaminated soil.</title>
        <authorList>
            <person name="Wang L."/>
            <person name="Chen L."/>
        </authorList>
    </citation>
    <scope>NUCLEOTIDE SEQUENCE [LARGE SCALE GENOMIC DNA]</scope>
    <source>
        <strain evidence="7 8">FW-11</strain>
    </source>
</reference>
<sequence length="207" mass="21288">MHVKSLFASLIGLLAANVAIAQAPAPAPAPDPANILNLDLSTGGRVSIELRPDKAPASVERIKTLVNRGFYDGTIFHRVIDGFMAQGGDPQGTGLGGSDLPDLKAEFNDLPHVRGTLSMARAQEQDSANSQFFIMLSPNLGLDGNYTAVGRVISGMAYVDLIEKGEPPANPSKIVHASMGAPGPVAAAPAAGATAAEAAKPAEAKQQ</sequence>
<comment type="catalytic activity">
    <reaction evidence="4">
        <text>[protein]-peptidylproline (omega=180) = [protein]-peptidylproline (omega=0)</text>
        <dbReference type="Rhea" id="RHEA:16237"/>
        <dbReference type="Rhea" id="RHEA-COMP:10747"/>
        <dbReference type="Rhea" id="RHEA-COMP:10748"/>
        <dbReference type="ChEBI" id="CHEBI:83833"/>
        <dbReference type="ChEBI" id="CHEBI:83834"/>
        <dbReference type="EC" id="5.2.1.8"/>
    </reaction>
</comment>
<dbReference type="OrthoDB" id="9807797at2"/>
<keyword evidence="8" id="KW-1185">Reference proteome</keyword>
<accession>A0A2T5G033</accession>
<dbReference type="Proteomes" id="UP000244162">
    <property type="component" value="Unassembled WGS sequence"/>
</dbReference>
<dbReference type="PANTHER" id="PTHR45625:SF4">
    <property type="entry name" value="PEPTIDYLPROLYL ISOMERASE DOMAIN AND WD REPEAT-CONTAINING PROTEIN 1"/>
    <property type="match status" value="1"/>
</dbReference>
<evidence type="ECO:0000256" key="2">
    <source>
        <dbReference type="ARBA" id="ARBA00023110"/>
    </source>
</evidence>
<organism evidence="7 8">
    <name type="scientific">Sphingomonas oleivorans</name>
    <dbReference type="NCBI Taxonomy" id="1735121"/>
    <lineage>
        <taxon>Bacteria</taxon>
        <taxon>Pseudomonadati</taxon>
        <taxon>Pseudomonadota</taxon>
        <taxon>Alphaproteobacteria</taxon>
        <taxon>Sphingomonadales</taxon>
        <taxon>Sphingomonadaceae</taxon>
        <taxon>Sphingomonas</taxon>
    </lineage>
</organism>
<comment type="function">
    <text evidence="4">PPIases accelerate the folding of proteins. It catalyzes the cis-trans isomerization of proline imidic peptide bonds in oligopeptides.</text>
</comment>
<dbReference type="InterPro" id="IPR044666">
    <property type="entry name" value="Cyclophilin_A-like"/>
</dbReference>
<dbReference type="GO" id="GO:0003755">
    <property type="term" value="F:peptidyl-prolyl cis-trans isomerase activity"/>
    <property type="evidence" value="ECO:0007669"/>
    <property type="project" value="UniProtKB-UniRule"/>
</dbReference>
<comment type="similarity">
    <text evidence="1 4">Belongs to the cyclophilin-type PPIase family.</text>
</comment>
<evidence type="ECO:0000256" key="4">
    <source>
        <dbReference type="RuleBase" id="RU363019"/>
    </source>
</evidence>
<evidence type="ECO:0000313" key="7">
    <source>
        <dbReference type="EMBL" id="PTQ12298.1"/>
    </source>
</evidence>
<dbReference type="SUPFAM" id="SSF50891">
    <property type="entry name" value="Cyclophilin-like"/>
    <property type="match status" value="1"/>
</dbReference>
<dbReference type="PROSITE" id="PS00170">
    <property type="entry name" value="CSA_PPIASE_1"/>
    <property type="match status" value="1"/>
</dbReference>
<dbReference type="Pfam" id="PF00160">
    <property type="entry name" value="Pro_isomerase"/>
    <property type="match status" value="1"/>
</dbReference>
<dbReference type="PRINTS" id="PR00153">
    <property type="entry name" value="CSAPPISMRASE"/>
</dbReference>
<dbReference type="CDD" id="cd00317">
    <property type="entry name" value="cyclophilin"/>
    <property type="match status" value="1"/>
</dbReference>
<dbReference type="InterPro" id="IPR029000">
    <property type="entry name" value="Cyclophilin-like_dom_sf"/>
</dbReference>
<evidence type="ECO:0000256" key="1">
    <source>
        <dbReference type="ARBA" id="ARBA00007365"/>
    </source>
</evidence>
<gene>
    <name evidence="7" type="ORF">CLG96_07115</name>
</gene>
<keyword evidence="4" id="KW-0732">Signal</keyword>
<dbReference type="PANTHER" id="PTHR45625">
    <property type="entry name" value="PEPTIDYL-PROLYL CIS-TRANS ISOMERASE-RELATED"/>
    <property type="match status" value="1"/>
</dbReference>
<feature type="compositionally biased region" description="Low complexity" evidence="5">
    <location>
        <begin position="181"/>
        <end position="199"/>
    </location>
</feature>
<dbReference type="RefSeq" id="WP_107967161.1">
    <property type="nucleotide sequence ID" value="NZ_NWBU01000005.1"/>
</dbReference>
<dbReference type="InterPro" id="IPR020892">
    <property type="entry name" value="Cyclophilin-type_PPIase_CS"/>
</dbReference>
<name>A0A2T5G033_9SPHN</name>
<evidence type="ECO:0000259" key="6">
    <source>
        <dbReference type="PROSITE" id="PS50072"/>
    </source>
</evidence>
<evidence type="ECO:0000256" key="3">
    <source>
        <dbReference type="ARBA" id="ARBA00023235"/>
    </source>
</evidence>
<dbReference type="InterPro" id="IPR002130">
    <property type="entry name" value="Cyclophilin-type_PPIase_dom"/>
</dbReference>
<proteinExistence type="inferred from homology"/>
<dbReference type="PROSITE" id="PS50072">
    <property type="entry name" value="CSA_PPIASE_2"/>
    <property type="match status" value="1"/>
</dbReference>
<feature type="signal peptide" evidence="4">
    <location>
        <begin position="1"/>
        <end position="21"/>
    </location>
</feature>
<keyword evidence="2 4" id="KW-0697">Rotamase</keyword>
<evidence type="ECO:0000256" key="5">
    <source>
        <dbReference type="SAM" id="MobiDB-lite"/>
    </source>
</evidence>
<dbReference type="EC" id="5.2.1.8" evidence="4"/>
<comment type="caution">
    <text evidence="7">The sequence shown here is derived from an EMBL/GenBank/DDBJ whole genome shotgun (WGS) entry which is preliminary data.</text>
</comment>
<feature type="region of interest" description="Disordered" evidence="5">
    <location>
        <begin position="169"/>
        <end position="207"/>
    </location>
</feature>
<dbReference type="EMBL" id="NWBU01000005">
    <property type="protein sequence ID" value="PTQ12298.1"/>
    <property type="molecule type" value="Genomic_DNA"/>
</dbReference>
<protein>
    <recommendedName>
        <fullName evidence="4">Peptidyl-prolyl cis-trans isomerase</fullName>
        <shortName evidence="4">PPIase</shortName>
        <ecNumber evidence="4">5.2.1.8</ecNumber>
    </recommendedName>
</protein>
<keyword evidence="3 4" id="KW-0413">Isomerase</keyword>
<feature type="chain" id="PRO_5015375284" description="Peptidyl-prolyl cis-trans isomerase" evidence="4">
    <location>
        <begin position="22"/>
        <end position="207"/>
    </location>
</feature>
<evidence type="ECO:0000313" key="8">
    <source>
        <dbReference type="Proteomes" id="UP000244162"/>
    </source>
</evidence>
<dbReference type="Gene3D" id="2.40.100.10">
    <property type="entry name" value="Cyclophilin-like"/>
    <property type="match status" value="1"/>
</dbReference>
<feature type="domain" description="PPIase cyclophilin-type" evidence="6">
    <location>
        <begin position="44"/>
        <end position="200"/>
    </location>
</feature>
<dbReference type="GO" id="GO:0006457">
    <property type="term" value="P:protein folding"/>
    <property type="evidence" value="ECO:0007669"/>
    <property type="project" value="InterPro"/>
</dbReference>